<feature type="domain" description="Plasmid pRiA4b Orf3-like" evidence="1">
    <location>
        <begin position="411"/>
        <end position="583"/>
    </location>
</feature>
<sequence>MAKKKKKQKPKQGHPARLQQGVVSMDRVKVGRGLDALTGQFVQWYAEYRDDPELALMVLAAVRETLGVYAEVVGLNKVTDFDPPKLLAVLNSMIEFEETENPEAASNELGTMIYMAWVDYVEFLRDTNQWEREFESLDWFQKTLEAQDPFAGEDEVEADDELDAILDSEEASIAALAEITAMPISTLGRAVLSWVLADGSSLWTSLPIEKFAETAAKAVEKDLPAGLEETRKGLVVALVLQALEAVNAVTLNPQAAPERGVRSQDILEPEDADSFDVNFYFIQACLDMLLEQPGENDHAALEAWGLAALWIVEAADGNPQLAAAPRDEQWSSEVWKTAQVRMHELRVLGLLESGEAYSLPNIVRLAVTDVDDDIFEEDDELDDETLDAIFGPDDVDEPKRLKRETPYTGEVLQLKLTLKDSKPPIWRRVLVPMDLNLGDLHDIIQASFDWYDGHLHSFYENGFGGTTYGPAIAEMDYQKNEAETLVSSVLKKEKDRLDYVYDFGDNWEVRIDVEKILDADGGQLPRCTGGRRMAPMEDSGGIGGWEAKLEILNDPDDPEYEEVAEWCEDFGLDDGEEIDPAYFSKEEINANLDLEF</sequence>
<evidence type="ECO:0000313" key="3">
    <source>
        <dbReference type="Proteomes" id="UP000235739"/>
    </source>
</evidence>
<gene>
    <name evidence="2" type="ORF">CIK84_18585</name>
</gene>
<reference evidence="2 3" key="1">
    <citation type="journal article" date="2017" name="Elife">
        <title>Extensive horizontal gene transfer in cheese-associated bacteria.</title>
        <authorList>
            <person name="Bonham K.S."/>
            <person name="Wolfe B.E."/>
            <person name="Dutton R.J."/>
        </authorList>
    </citation>
    <scope>NUCLEOTIDE SEQUENCE [LARGE SCALE GENOMIC DNA]</scope>
    <source>
        <strain evidence="2 3">JB182</strain>
    </source>
</reference>
<dbReference type="PANTHER" id="PTHR41878:SF1">
    <property type="entry name" value="TNPR PROTEIN"/>
    <property type="match status" value="1"/>
</dbReference>
<dbReference type="InterPro" id="IPR024047">
    <property type="entry name" value="MM3350-like_sf"/>
</dbReference>
<dbReference type="InterPro" id="IPR012912">
    <property type="entry name" value="Plasmid_pRiA4b_Orf3-like"/>
</dbReference>
<dbReference type="SUPFAM" id="SSF159941">
    <property type="entry name" value="MM3350-like"/>
    <property type="match status" value="1"/>
</dbReference>
<evidence type="ECO:0000259" key="1">
    <source>
        <dbReference type="Pfam" id="PF07929"/>
    </source>
</evidence>
<comment type="caution">
    <text evidence="2">The sequence shown here is derived from an EMBL/GenBank/DDBJ whole genome shotgun (WGS) entry which is preliminary data.</text>
</comment>
<accession>A0A2N7RXE9</accession>
<dbReference type="AlphaFoldDB" id="A0A2N7RXE9"/>
<dbReference type="Pfam" id="PF07929">
    <property type="entry name" value="PRiA4_ORF3"/>
    <property type="match status" value="1"/>
</dbReference>
<dbReference type="Gene3D" id="3.10.290.30">
    <property type="entry name" value="MM3350-like"/>
    <property type="match status" value="1"/>
</dbReference>
<name>A0A2N7RXE9_9MICC</name>
<evidence type="ECO:0000313" key="2">
    <source>
        <dbReference type="EMBL" id="PMQ18567.1"/>
    </source>
</evidence>
<dbReference type="EMBL" id="PNQX01000005">
    <property type="protein sequence ID" value="PMQ18567.1"/>
    <property type="molecule type" value="Genomic_DNA"/>
</dbReference>
<dbReference type="PANTHER" id="PTHR41878">
    <property type="entry name" value="LEXA REPRESSOR-RELATED"/>
    <property type="match status" value="1"/>
</dbReference>
<proteinExistence type="predicted"/>
<dbReference type="RefSeq" id="WP_102599317.1">
    <property type="nucleotide sequence ID" value="NZ_JABUYH010000010.1"/>
</dbReference>
<protein>
    <recommendedName>
        <fullName evidence="1">Plasmid pRiA4b Orf3-like domain-containing protein</fullName>
    </recommendedName>
</protein>
<dbReference type="Proteomes" id="UP000235739">
    <property type="component" value="Unassembled WGS sequence"/>
</dbReference>
<organism evidence="2 3">
    <name type="scientific">Glutamicibacter arilaitensis</name>
    <dbReference type="NCBI Taxonomy" id="256701"/>
    <lineage>
        <taxon>Bacteria</taxon>
        <taxon>Bacillati</taxon>
        <taxon>Actinomycetota</taxon>
        <taxon>Actinomycetes</taxon>
        <taxon>Micrococcales</taxon>
        <taxon>Micrococcaceae</taxon>
        <taxon>Glutamicibacter</taxon>
    </lineage>
</organism>